<sequence length="174" mass="20073">MLKFLRLMIVVVVFCGVICPVFSSVFAGKYKRDDFSFEVPDEWVEMGAMNIKGVIAAFTKEIDAEVTPIILVAVSDRPVGRTIKEVVENAVNIVTSTIPDAKFLFERDVYTENVKWREIIYQYSDAGYSFQAVQYHTINNKKHYAFTGQSLQSDFREYLSDFRNTFNSWKFKAD</sequence>
<evidence type="ECO:0000313" key="1">
    <source>
        <dbReference type="EMBL" id="GAX62897.1"/>
    </source>
</evidence>
<evidence type="ECO:0000313" key="2">
    <source>
        <dbReference type="Proteomes" id="UP000218542"/>
    </source>
</evidence>
<dbReference type="Gene3D" id="3.40.1000.10">
    <property type="entry name" value="Mog1/PsbP, alpha/beta/alpha sandwich"/>
    <property type="match status" value="1"/>
</dbReference>
<keyword evidence="1" id="KW-0436">Ligase</keyword>
<dbReference type="RefSeq" id="WP_133112120.1">
    <property type="nucleotide sequence ID" value="NZ_BAOS01000045.1"/>
</dbReference>
<keyword evidence="2" id="KW-1185">Reference proteome</keyword>
<dbReference type="OrthoDB" id="9831900at2"/>
<reference evidence="2" key="1">
    <citation type="journal article" date="2017" name="Environ. Microbiol. Rep.">
        <title>Genetic Diversity of Marine Anaerobic Ammonium-Oxidizing Bacteria as Revealed by Genomic and Proteomic Analyses of 'Candidatus Scalindua japonica'.</title>
        <authorList>
            <person name="Oshiki M."/>
            <person name="Mizuto K."/>
            <person name="Kimura Z."/>
            <person name="Kindaichi T."/>
            <person name="Satoh H."/>
            <person name="Okabe S."/>
        </authorList>
    </citation>
    <scope>NUCLEOTIDE SEQUENCE [LARGE SCALE GENOMIC DNA]</scope>
    <source>
        <strain evidence="2">husup-a2</strain>
    </source>
</reference>
<dbReference type="GO" id="GO:0004812">
    <property type="term" value="F:aminoacyl-tRNA ligase activity"/>
    <property type="evidence" value="ECO:0007669"/>
    <property type="project" value="UniProtKB-KW"/>
</dbReference>
<keyword evidence="1" id="KW-0030">Aminoacyl-tRNA synthetase</keyword>
<dbReference type="AlphaFoldDB" id="A0A286U445"/>
<dbReference type="Proteomes" id="UP000218542">
    <property type="component" value="Unassembled WGS sequence"/>
</dbReference>
<dbReference type="EMBL" id="BAOS01000045">
    <property type="protein sequence ID" value="GAX62897.1"/>
    <property type="molecule type" value="Genomic_DNA"/>
</dbReference>
<gene>
    <name evidence="1" type="ORF">SCALIN_C45_0055</name>
</gene>
<accession>A0A286U445</accession>
<organism evidence="1 2">
    <name type="scientific">Candidatus Scalindua japonica</name>
    <dbReference type="NCBI Taxonomy" id="1284222"/>
    <lineage>
        <taxon>Bacteria</taxon>
        <taxon>Pseudomonadati</taxon>
        <taxon>Planctomycetota</taxon>
        <taxon>Candidatus Brocadiia</taxon>
        <taxon>Candidatus Brocadiales</taxon>
        <taxon>Candidatus Scalinduaceae</taxon>
        <taxon>Candidatus Scalindua</taxon>
    </lineage>
</organism>
<comment type="caution">
    <text evidence="1">The sequence shown here is derived from an EMBL/GenBank/DDBJ whole genome shotgun (WGS) entry which is preliminary data.</text>
</comment>
<proteinExistence type="predicted"/>
<protein>
    <submittedName>
        <fullName evidence="1">Glycyl-tRNA synthetase beta chain</fullName>
    </submittedName>
</protein>
<name>A0A286U445_9BACT</name>